<sequence length="468" mass="50981">MVSAGMQLVTGIAIMGVGIWAKLAYSHYFQFAGNAFLSAPILLIIIGCIIIVIAFFGCCGAIRENHCMIVTFSVLLGIIFVLELAAGIAAYVLRNDLQDLIDKGMKDGMDHYGDDVSVTKTWDAIQHDLNCCGINGTSDWNKFAKDKFGVGETPDSCCVKDIKHCGKNTTFIKHQEGCFKQIFNKSRSTAYVVGGVGVGIAFVQIIGIIFACCLASAIKREYEVVTVLVQHHYQKKLYKMRLAVGTAKFLLFFFNFIFFVTGILIIVVASLAISNTQELTKHLESGVKSVPIFLIVVGLFVAVIAFFGCCGAIRNSYCMLMTFAAILGIIFVFEFGAGIAAYTKKDDIIQSVKNGFDELMNDYKKNDTAEKDAVDALQQSFKCCGRNGSDDWKKRGEPVPNSCCPKVEDKSVTCTDNTTFKDGCYDAFTNFISDNITIIGGIGVGIAFIQILGIVLSCCLATAVKDQV</sequence>
<dbReference type="GO" id="GO:0005886">
    <property type="term" value="C:plasma membrane"/>
    <property type="evidence" value="ECO:0007669"/>
    <property type="project" value="TreeGrafter"/>
</dbReference>
<keyword evidence="8" id="KW-1185">Reference proteome</keyword>
<evidence type="ECO:0000256" key="5">
    <source>
        <dbReference type="ARBA" id="ARBA00023136"/>
    </source>
</evidence>
<evidence type="ECO:0000256" key="1">
    <source>
        <dbReference type="ARBA" id="ARBA00004141"/>
    </source>
</evidence>
<dbReference type="CDD" id="cd03127">
    <property type="entry name" value="tetraspanin_LEL"/>
    <property type="match status" value="2"/>
</dbReference>
<evidence type="ECO:0000256" key="6">
    <source>
        <dbReference type="SAM" id="Phobius"/>
    </source>
</evidence>
<feature type="transmembrane region" description="Helical" evidence="6">
    <location>
        <begin position="249"/>
        <end position="272"/>
    </location>
</feature>
<feature type="transmembrane region" description="Helical" evidence="6">
    <location>
        <begin position="69"/>
        <end position="93"/>
    </location>
</feature>
<organism evidence="7 8">
    <name type="scientific">Strigamia maritima</name>
    <name type="common">European centipede</name>
    <name type="synonym">Geophilus maritimus</name>
    <dbReference type="NCBI Taxonomy" id="126957"/>
    <lineage>
        <taxon>Eukaryota</taxon>
        <taxon>Metazoa</taxon>
        <taxon>Ecdysozoa</taxon>
        <taxon>Arthropoda</taxon>
        <taxon>Myriapoda</taxon>
        <taxon>Chilopoda</taxon>
        <taxon>Pleurostigmophora</taxon>
        <taxon>Geophilomorpha</taxon>
        <taxon>Linotaeniidae</taxon>
        <taxon>Strigamia</taxon>
    </lineage>
</organism>
<evidence type="ECO:0000256" key="4">
    <source>
        <dbReference type="ARBA" id="ARBA00022989"/>
    </source>
</evidence>
<reference evidence="7" key="2">
    <citation type="submission" date="2015-02" db="UniProtKB">
        <authorList>
            <consortium name="EnsemblMetazoa"/>
        </authorList>
    </citation>
    <scope>IDENTIFICATION</scope>
</reference>
<dbReference type="InterPro" id="IPR018499">
    <property type="entry name" value="Tetraspanin/Peripherin"/>
</dbReference>
<feature type="transmembrane region" description="Helical" evidence="6">
    <location>
        <begin position="438"/>
        <end position="464"/>
    </location>
</feature>
<accession>T1II96</accession>
<dbReference type="PRINTS" id="PR00259">
    <property type="entry name" value="TMFOUR"/>
</dbReference>
<dbReference type="AlphaFoldDB" id="T1II96"/>
<feature type="transmembrane region" description="Helical" evidence="6">
    <location>
        <begin position="6"/>
        <end position="25"/>
    </location>
</feature>
<dbReference type="EMBL" id="JH430149">
    <property type="status" value="NOT_ANNOTATED_CDS"/>
    <property type="molecule type" value="Genomic_DNA"/>
</dbReference>
<dbReference type="SUPFAM" id="SSF48652">
    <property type="entry name" value="Tetraspanin"/>
    <property type="match status" value="2"/>
</dbReference>
<dbReference type="InterPro" id="IPR018503">
    <property type="entry name" value="Tetraspanin_CS"/>
</dbReference>
<name>T1II96_STRMM</name>
<dbReference type="OMA" id="TMHEALA"/>
<feature type="transmembrane region" description="Helical" evidence="6">
    <location>
        <begin position="37"/>
        <end position="63"/>
    </location>
</feature>
<dbReference type="Gene3D" id="1.10.1450.10">
    <property type="entry name" value="Tetraspanin"/>
    <property type="match status" value="2"/>
</dbReference>
<dbReference type="HOGENOM" id="CLU_571382_0_0_1"/>
<dbReference type="EnsemblMetazoa" id="SMAR000588-RA">
    <property type="protein sequence ID" value="SMAR000588-PA"/>
    <property type="gene ID" value="SMAR000588"/>
</dbReference>
<dbReference type="STRING" id="126957.T1II96"/>
<comment type="similarity">
    <text evidence="2">Belongs to the tetraspanin (TM4SF) family.</text>
</comment>
<keyword evidence="3 6" id="KW-0812">Transmembrane</keyword>
<keyword evidence="5 6" id="KW-0472">Membrane</keyword>
<dbReference type="Pfam" id="PF00335">
    <property type="entry name" value="Tetraspanin"/>
    <property type="match status" value="2"/>
</dbReference>
<reference evidence="8" key="1">
    <citation type="submission" date="2011-05" db="EMBL/GenBank/DDBJ databases">
        <authorList>
            <person name="Richards S.R."/>
            <person name="Qu J."/>
            <person name="Jiang H."/>
            <person name="Jhangiani S.N."/>
            <person name="Agravi P."/>
            <person name="Goodspeed R."/>
            <person name="Gross S."/>
            <person name="Mandapat C."/>
            <person name="Jackson L."/>
            <person name="Mathew T."/>
            <person name="Pu L."/>
            <person name="Thornton R."/>
            <person name="Saada N."/>
            <person name="Wilczek-Boney K.B."/>
            <person name="Lee S."/>
            <person name="Kovar C."/>
            <person name="Wu Y."/>
            <person name="Scherer S.E."/>
            <person name="Worley K.C."/>
            <person name="Muzny D.M."/>
            <person name="Gibbs R."/>
        </authorList>
    </citation>
    <scope>NUCLEOTIDE SEQUENCE</scope>
    <source>
        <strain evidence="8">Brora</strain>
    </source>
</reference>
<feature type="transmembrane region" description="Helical" evidence="6">
    <location>
        <begin position="190"/>
        <end position="218"/>
    </location>
</feature>
<dbReference type="InterPro" id="IPR008952">
    <property type="entry name" value="Tetraspanin_EC2_sf"/>
</dbReference>
<evidence type="ECO:0000256" key="2">
    <source>
        <dbReference type="ARBA" id="ARBA00006840"/>
    </source>
</evidence>
<protein>
    <submittedName>
        <fullName evidence="7">Uncharacterized protein</fullName>
    </submittedName>
</protein>
<evidence type="ECO:0000313" key="8">
    <source>
        <dbReference type="Proteomes" id="UP000014500"/>
    </source>
</evidence>
<dbReference type="PROSITE" id="PS00421">
    <property type="entry name" value="TM4_1"/>
    <property type="match status" value="1"/>
</dbReference>
<feature type="transmembrane region" description="Helical" evidence="6">
    <location>
        <begin position="292"/>
        <end position="314"/>
    </location>
</feature>
<evidence type="ECO:0000256" key="3">
    <source>
        <dbReference type="ARBA" id="ARBA00022692"/>
    </source>
</evidence>
<proteinExistence type="inferred from homology"/>
<keyword evidence="4 6" id="KW-1133">Transmembrane helix</keyword>
<dbReference type="PANTHER" id="PTHR19282">
    <property type="entry name" value="TETRASPANIN"/>
    <property type="match status" value="1"/>
</dbReference>
<dbReference type="PANTHER" id="PTHR19282:SF456">
    <property type="entry name" value="CD63 MOLECULE"/>
    <property type="match status" value="1"/>
</dbReference>
<dbReference type="eggNOG" id="KOG3882">
    <property type="taxonomic scope" value="Eukaryota"/>
</dbReference>
<evidence type="ECO:0000313" key="7">
    <source>
        <dbReference type="EnsemblMetazoa" id="SMAR000588-PA"/>
    </source>
</evidence>
<dbReference type="Proteomes" id="UP000014500">
    <property type="component" value="Unassembled WGS sequence"/>
</dbReference>
<comment type="subcellular location">
    <subcellularLocation>
        <location evidence="1">Membrane</location>
        <topology evidence="1">Multi-pass membrane protein</topology>
    </subcellularLocation>
</comment>
<feature type="transmembrane region" description="Helical" evidence="6">
    <location>
        <begin position="320"/>
        <end position="343"/>
    </location>
</feature>